<feature type="transmembrane region" description="Helical" evidence="11">
    <location>
        <begin position="871"/>
        <end position="889"/>
    </location>
</feature>
<dbReference type="GO" id="GO:0005525">
    <property type="term" value="F:GTP binding"/>
    <property type="evidence" value="ECO:0007669"/>
    <property type="project" value="UniProtKB-UniRule"/>
</dbReference>
<organism evidence="13 14">
    <name type="scientific">Plasmodium falciparum (isolate HB3)</name>
    <dbReference type="NCBI Taxonomy" id="137071"/>
    <lineage>
        <taxon>Eukaryota</taxon>
        <taxon>Sar</taxon>
        <taxon>Alveolata</taxon>
        <taxon>Apicomplexa</taxon>
        <taxon>Aconoidasida</taxon>
        <taxon>Haemosporida</taxon>
        <taxon>Plasmodiidae</taxon>
        <taxon>Plasmodium</taxon>
        <taxon>Plasmodium (Laverania)</taxon>
    </lineage>
</organism>
<evidence type="ECO:0000256" key="10">
    <source>
        <dbReference type="HAMAP-Rule" id="MF_03109"/>
    </source>
</evidence>
<dbReference type="EMBL" id="CH672009">
    <property type="protein sequence ID" value="KOB61565.1"/>
    <property type="molecule type" value="Genomic_DNA"/>
</dbReference>
<dbReference type="FunFam" id="3.40.50.300:FF:000727">
    <property type="entry name" value="Protein SEY1 homolog"/>
    <property type="match status" value="1"/>
</dbReference>
<keyword evidence="8 10" id="KW-0472">Membrane</keyword>
<evidence type="ECO:0000259" key="12">
    <source>
        <dbReference type="PROSITE" id="PS51715"/>
    </source>
</evidence>
<evidence type="ECO:0000256" key="11">
    <source>
        <dbReference type="SAM" id="Phobius"/>
    </source>
</evidence>
<evidence type="ECO:0000313" key="13">
    <source>
        <dbReference type="EMBL" id="KOB61565.1"/>
    </source>
</evidence>
<name>A0A0L7KEN8_PLAFX</name>
<reference evidence="13 14" key="1">
    <citation type="submission" date="2006-03" db="EMBL/GenBank/DDBJ databases">
        <title>Annotation of Plasmodium falciparum HB3.</title>
        <authorList>
            <consortium name="The Broad Institute Genome Sequencing Platform"/>
            <person name="Volkman S.K."/>
            <person name="Neafsey D.E."/>
            <person name="Dash A.P."/>
            <person name="Chitnis C.E."/>
            <person name="Hartl D.L."/>
            <person name="Young S.K."/>
            <person name="Zeng Q."/>
            <person name="Koehrsen M."/>
            <person name="Alvarado L."/>
            <person name="Berlin A."/>
            <person name="Borenstein D."/>
            <person name="Chapman S.B."/>
            <person name="Chen Z."/>
            <person name="Engels R."/>
            <person name="Freedman E."/>
            <person name="Gellesch M."/>
            <person name="Goldberg J."/>
            <person name="Griggs A."/>
            <person name="Gujja S."/>
            <person name="Heilman E.R."/>
            <person name="Heiman D.I."/>
            <person name="Howarth C."/>
            <person name="Jen D."/>
            <person name="Larson L."/>
            <person name="Mehta T."/>
            <person name="Neiman D."/>
            <person name="Park D."/>
            <person name="Pearson M."/>
            <person name="Roberts A."/>
            <person name="Saif S."/>
            <person name="Shea T."/>
            <person name="Shenoy N."/>
            <person name="Sisk P."/>
            <person name="Stolte C."/>
            <person name="Sykes S."/>
            <person name="Walk T."/>
            <person name="White J."/>
            <person name="Yandava C."/>
            <person name="Haas B."/>
            <person name="Henn M.R."/>
            <person name="Nusbaum C."/>
            <person name="Birren B."/>
        </authorList>
    </citation>
    <scope>NUCLEOTIDE SEQUENCE [LARGE SCALE GENOMIC DNA]</scope>
    <source>
        <strain evidence="13">HB3</strain>
    </source>
</reference>
<keyword evidence="7 10" id="KW-0342">GTP-binding</keyword>
<dbReference type="PROSITE" id="PS51715">
    <property type="entry name" value="G_GB1_RHD3"/>
    <property type="match status" value="1"/>
</dbReference>
<dbReference type="GO" id="GO:0005789">
    <property type="term" value="C:endoplasmic reticulum membrane"/>
    <property type="evidence" value="ECO:0007669"/>
    <property type="project" value="UniProtKB-SubCell"/>
</dbReference>
<evidence type="ECO:0000256" key="7">
    <source>
        <dbReference type="ARBA" id="ARBA00023134"/>
    </source>
</evidence>
<reference evidence="14" key="2">
    <citation type="submission" date="2006-03" db="EMBL/GenBank/DDBJ databases">
        <title>The genome sequence of the Plasmodium falciparum HB3.</title>
        <authorList>
            <consortium name="The Broad Institute Genome Sequencing Platform"/>
            <person name="Birren B."/>
            <person name="Lander E."/>
            <person name="Galagan J."/>
            <person name="Nusbaum C."/>
            <person name="Devon K."/>
            <person name="Henn M."/>
            <person name="Jaffe D."/>
            <person name="Butler J."/>
            <person name="Alvarez P."/>
            <person name="Gnerre S."/>
            <person name="Grabherr M."/>
            <person name="Kleber M."/>
            <person name="Mauceli E."/>
            <person name="Brockman W."/>
            <person name="MacCallum I.A."/>
            <person name="Rounsley S."/>
            <person name="Young S."/>
            <person name="LaButti K."/>
            <person name="Pushparaj V."/>
            <person name="DeCaprio D."/>
            <person name="Crawford M."/>
            <person name="Koehrsen M."/>
            <person name="Engels R."/>
            <person name="Montgomery P."/>
            <person name="Pearson M."/>
            <person name="Howarth C."/>
            <person name="Larson L."/>
            <person name="Luoma S."/>
            <person name="White J."/>
            <person name="Kodira C."/>
            <person name="Zeng Q."/>
            <person name="Oleary S."/>
            <person name="Yandava C."/>
            <person name="Alvarado L."/>
            <person name="Wirth D."/>
            <person name="Volkman S."/>
            <person name="Hartl D."/>
        </authorList>
    </citation>
    <scope>NUCLEOTIDE SEQUENCE [LARGE SCALE GENOMIC DNA]</scope>
</reference>
<comment type="subcellular location">
    <subcellularLocation>
        <location evidence="1 10">Endoplasmic reticulum membrane</location>
        <topology evidence="1 10">Multi-pass membrane protein</topology>
    </subcellularLocation>
</comment>
<dbReference type="InterPro" id="IPR027417">
    <property type="entry name" value="P-loop_NTPase"/>
</dbReference>
<evidence type="ECO:0000256" key="6">
    <source>
        <dbReference type="ARBA" id="ARBA00022989"/>
    </source>
</evidence>
<accession>A0A0L7KEN8</accession>
<feature type="topological domain" description="Cytoplasmic" evidence="10">
    <location>
        <begin position="889"/>
        <end position="933"/>
    </location>
</feature>
<dbReference type="OMA" id="WREISMA"/>
<keyword evidence="6 10" id="KW-1133">Transmembrane helix</keyword>
<evidence type="ECO:0000256" key="3">
    <source>
        <dbReference type="ARBA" id="ARBA00022741"/>
    </source>
</evidence>
<protein>
    <recommendedName>
        <fullName evidence="10">Protein SEY1 homolog</fullName>
        <ecNumber evidence="10">3.6.5.-</ecNumber>
    </recommendedName>
</protein>
<keyword evidence="3 10" id="KW-0547">Nucleotide-binding</keyword>
<evidence type="ECO:0000256" key="1">
    <source>
        <dbReference type="ARBA" id="ARBA00004477"/>
    </source>
</evidence>
<dbReference type="Pfam" id="PF05879">
    <property type="entry name" value="RHD3_GTPase"/>
    <property type="match status" value="1"/>
</dbReference>
<dbReference type="AlphaFoldDB" id="A0A0L7KEN8"/>
<dbReference type="GO" id="GO:0016320">
    <property type="term" value="P:endoplasmic reticulum membrane fusion"/>
    <property type="evidence" value="ECO:0007669"/>
    <property type="project" value="TreeGrafter"/>
</dbReference>
<evidence type="ECO:0000256" key="8">
    <source>
        <dbReference type="ARBA" id="ARBA00023136"/>
    </source>
</evidence>
<keyword evidence="4 10" id="KW-0378">Hydrolase</keyword>
<evidence type="ECO:0000313" key="14">
    <source>
        <dbReference type="Proteomes" id="UP000054289"/>
    </source>
</evidence>
<dbReference type="SUPFAM" id="SSF52540">
    <property type="entry name" value="P-loop containing nucleoside triphosphate hydrolases"/>
    <property type="match status" value="1"/>
</dbReference>
<feature type="topological domain" description="Cytoplasmic" evidence="10">
    <location>
        <begin position="1"/>
        <end position="843"/>
    </location>
</feature>
<evidence type="ECO:0000256" key="2">
    <source>
        <dbReference type="ARBA" id="ARBA00022692"/>
    </source>
</evidence>
<feature type="topological domain" description="Lumenal" evidence="10">
    <location>
        <begin position="865"/>
        <end position="867"/>
    </location>
</feature>
<dbReference type="KEGG" id="pfh:PFHG_03312"/>
<evidence type="ECO:0000256" key="5">
    <source>
        <dbReference type="ARBA" id="ARBA00022824"/>
    </source>
</evidence>
<dbReference type="OrthoDB" id="1597724at2759"/>
<dbReference type="PANTHER" id="PTHR45923:SF2">
    <property type="entry name" value="PROTEIN SEY1"/>
    <property type="match status" value="1"/>
</dbReference>
<keyword evidence="5 10" id="KW-0256">Endoplasmic reticulum</keyword>
<comment type="function">
    <text evidence="9">Probable GTP-binding protein involved in generating and maintaining the structure of the tubular endoplasmic reticulum network.</text>
</comment>
<proteinExistence type="inferred from homology"/>
<feature type="transmembrane region" description="Helical" evidence="11">
    <location>
        <begin position="846"/>
        <end position="864"/>
    </location>
</feature>
<dbReference type="Gene3D" id="3.40.50.300">
    <property type="entry name" value="P-loop containing nucleotide triphosphate hydrolases"/>
    <property type="match status" value="1"/>
</dbReference>
<dbReference type="EC" id="3.6.5.-" evidence="10"/>
<evidence type="ECO:0000256" key="9">
    <source>
        <dbReference type="ARBA" id="ARBA00029381"/>
    </source>
</evidence>
<keyword evidence="2 10" id="KW-0812">Transmembrane</keyword>
<feature type="binding site" evidence="10">
    <location>
        <begin position="44"/>
        <end position="51"/>
    </location>
    <ligand>
        <name>GTP</name>
        <dbReference type="ChEBI" id="CHEBI:37565"/>
    </ligand>
</feature>
<gene>
    <name evidence="13" type="ORF">PFHG_03312</name>
</gene>
<dbReference type="Pfam" id="PF20428">
    <property type="entry name" value="Sey1_3HB"/>
    <property type="match status" value="1"/>
</dbReference>
<dbReference type="CDD" id="cd01851">
    <property type="entry name" value="GBP"/>
    <property type="match status" value="1"/>
</dbReference>
<dbReference type="InterPro" id="IPR046758">
    <property type="entry name" value="Sey1/RHD3-like_3HB"/>
</dbReference>
<evidence type="ECO:0000256" key="4">
    <source>
        <dbReference type="ARBA" id="ARBA00022801"/>
    </source>
</evidence>
<sequence>MEKGVEKTQIIDYDGNVIEDLKEWMIDNKLNDLGFSYNVIAVLGSQSSGKSTLLNNLFKTSFDVMNTKQGHSQTTKGLWLSYDKFDDETNNSSSFFKLKKKNKPTLILDVEGTDSKERGDNRLTFEHRSALFCLALADCVIVNLWYHSLGNFTASNYGLLKTVMEVNLELFQQEKNSPKTILLFTVRDWFEEFAPIEVVRNKILDEYINKIWKEMKKPKEAEKLNINNFFIIEVVGLSHGIIKKEDFLKDVNNLRDKWINNLRPSKYSRNIPSDGFAQYCNNIWNTIVKQSQLDIPSQKEMLSTFRCQEIKNNVINNINKEIKEKSIESHNKVIENFKEWAEKNIIQKCLDDYFKDASRYKENICLRTSQELLDYLFTQLQAIVDNNLQYIQRTLCTKFFNELSNMYKICTIEKNTFSFSRDSNLKTVKDNNKNTSHEDIKRDLLNNNQDKCVHLWSNFLYNADKLEYFTFCNFYENYEKSNIEIKTNMKNDDNLKNDAHNNITTHQFNYKPTLSVLSTSIYKDSNRIRNIQCGILLNKTRQTIKNSFKNMDTYLLTTKNTEEYWNNTVQLVLKLQDNINTHLTKCFINLKGTNHNNLNIYNDDMMYNNDDMVFNNNDDDNNNNNNNNNNNYYYYNKNDDANLSKDENYNNKFSFSLTNEKGIFQNINNNNEGSDEICYTNALKKIDLIKNKQVYKSTINEDINNKLQNKKYIHELKNYYLDEIMDVLKNKLDEISENLATIIIQRFESVFNYDEYEQPRQWRDISMAELKKIFLKSKNYAFLIIDILQKNIKVELIDDYLPNNFIKDEIIEKGKIKAKRRIQEICRDAQYIQETGSKMSLKNVPVVFWIILLLFGWNEILFFIRMFFKLNVILPLFFAAAFIVSTFVYNGNTQALSYINKIIFYMAKNSYNFFKHIQAISNPPPKNSTYVYT</sequence>
<dbReference type="Proteomes" id="UP000054289">
    <property type="component" value="Unassembled WGS sequence"/>
</dbReference>
<dbReference type="PANTHER" id="PTHR45923">
    <property type="entry name" value="PROTEIN SEY1"/>
    <property type="match status" value="1"/>
</dbReference>
<dbReference type="HAMAP" id="MF_03109">
    <property type="entry name" value="Sey1"/>
    <property type="match status" value="1"/>
</dbReference>
<dbReference type="InterPro" id="IPR030386">
    <property type="entry name" value="G_GB1_RHD3_dom"/>
</dbReference>
<dbReference type="InterPro" id="IPR008803">
    <property type="entry name" value="RHD3/Sey1"/>
</dbReference>
<feature type="domain" description="GB1/RHD3-type G" evidence="12">
    <location>
        <begin position="34"/>
        <end position="280"/>
    </location>
</feature>
<dbReference type="GO" id="GO:0003924">
    <property type="term" value="F:GTPase activity"/>
    <property type="evidence" value="ECO:0007669"/>
    <property type="project" value="UniProtKB-UniRule"/>
</dbReference>
<comment type="similarity">
    <text evidence="10">Belongs to the TRAFAC class dynamin-like GTPase superfamily. GB1/RHD3 GTPase family. RHD3 subfamily.</text>
</comment>
<comment type="function">
    <text evidence="10">Probable GTP-binding protein that may be involved in cell development.</text>
</comment>